<dbReference type="NCBIfam" id="TIGR03170">
    <property type="entry name" value="flgA_cterm"/>
    <property type="match status" value="1"/>
</dbReference>
<name>A0A6M1RPB8_9BACT</name>
<feature type="domain" description="Flagella basal body P-ring formation protein FlgA SAF" evidence="2">
    <location>
        <begin position="159"/>
        <end position="282"/>
    </location>
</feature>
<proteinExistence type="predicted"/>
<keyword evidence="3" id="KW-0969">Cilium</keyword>
<sequence>MLPRAAMHFHPARKADPQLRLTIALLCCACLDVGFAGRVRAGEPDPGHAPAPNATRAEAPGPARPAGEPELRTLDAEELTQLVARTLQAHIGSDAGELEVQLLRPWTPVKVPNAPLSLVLQNLPATGLGPQCILRFELRAGDRPVGAWQTAVQLHLWREVWVARTTIPRGTPLQQAELVRERRDVIALREKPADLDNPGPVELEFCDVVPAGAPVPARALRPRPVLRRGQTAEAVLEEGALRISLRVEVLEEGAPGQIVRVRNPLSRRDLYGRVVDAQTVRVSL</sequence>
<dbReference type="InterPro" id="IPR017585">
    <property type="entry name" value="SAF_FlgA"/>
</dbReference>
<protein>
    <submittedName>
        <fullName evidence="3">Flagellar basal body P-ring formation protein FlgA</fullName>
    </submittedName>
</protein>
<gene>
    <name evidence="3" type="primary">flgA</name>
    <name evidence="3" type="ORF">G4L39_08255</name>
</gene>
<dbReference type="Pfam" id="PF13144">
    <property type="entry name" value="ChapFlgA"/>
    <property type="match status" value="1"/>
</dbReference>
<dbReference type="PANTHER" id="PTHR36307">
    <property type="entry name" value="FLAGELLA BASAL BODY P-RING FORMATION PROTEIN FLGA"/>
    <property type="match status" value="1"/>
</dbReference>
<keyword evidence="3" id="KW-0282">Flagellum</keyword>
<dbReference type="PANTHER" id="PTHR36307:SF1">
    <property type="entry name" value="FLAGELLA BASAL BODY P-RING FORMATION PROTEIN FLGA"/>
    <property type="match status" value="1"/>
</dbReference>
<dbReference type="RefSeq" id="WP_165107383.1">
    <property type="nucleotide sequence ID" value="NZ_JAAKYA010000053.1"/>
</dbReference>
<evidence type="ECO:0000259" key="2">
    <source>
        <dbReference type="Pfam" id="PF13144"/>
    </source>
</evidence>
<comment type="caution">
    <text evidence="3">The sequence shown here is derived from an EMBL/GenBank/DDBJ whole genome shotgun (WGS) entry which is preliminary data.</text>
</comment>
<feature type="compositionally biased region" description="Low complexity" evidence="1">
    <location>
        <begin position="56"/>
        <end position="66"/>
    </location>
</feature>
<keyword evidence="4" id="KW-1185">Reference proteome</keyword>
<organism evidence="3 4">
    <name type="scientific">Limisphaera ngatamarikiensis</name>
    <dbReference type="NCBI Taxonomy" id="1324935"/>
    <lineage>
        <taxon>Bacteria</taxon>
        <taxon>Pseudomonadati</taxon>
        <taxon>Verrucomicrobiota</taxon>
        <taxon>Verrucomicrobiia</taxon>
        <taxon>Limisphaerales</taxon>
        <taxon>Limisphaeraceae</taxon>
        <taxon>Limisphaera</taxon>
    </lineage>
</organism>
<dbReference type="EMBL" id="JAAKYA010000053">
    <property type="protein sequence ID" value="NGO39389.1"/>
    <property type="molecule type" value="Genomic_DNA"/>
</dbReference>
<evidence type="ECO:0000313" key="4">
    <source>
        <dbReference type="Proteomes" id="UP000477311"/>
    </source>
</evidence>
<evidence type="ECO:0000313" key="3">
    <source>
        <dbReference type="EMBL" id="NGO39389.1"/>
    </source>
</evidence>
<keyword evidence="3" id="KW-0966">Cell projection</keyword>
<reference evidence="3 4" key="1">
    <citation type="submission" date="2020-02" db="EMBL/GenBank/DDBJ databases">
        <title>Draft genome sequence of Limisphaera ngatamarikiensis NGM72.4T, a thermophilic Verrucomicrobia grouped in subdivision 3.</title>
        <authorList>
            <person name="Carere C.R."/>
            <person name="Steen J."/>
            <person name="Hugenholtz P."/>
            <person name="Stott M.B."/>
        </authorList>
    </citation>
    <scope>NUCLEOTIDE SEQUENCE [LARGE SCALE GENOMIC DNA]</scope>
    <source>
        <strain evidence="3 4">NGM72.4</strain>
    </source>
</reference>
<dbReference type="Gene3D" id="2.30.30.760">
    <property type="match status" value="1"/>
</dbReference>
<feature type="region of interest" description="Disordered" evidence="1">
    <location>
        <begin position="43"/>
        <end position="69"/>
    </location>
</feature>
<accession>A0A6M1RPB8</accession>
<evidence type="ECO:0000256" key="1">
    <source>
        <dbReference type="SAM" id="MobiDB-lite"/>
    </source>
</evidence>
<dbReference type="GO" id="GO:0044780">
    <property type="term" value="P:bacterial-type flagellum assembly"/>
    <property type="evidence" value="ECO:0007669"/>
    <property type="project" value="InterPro"/>
</dbReference>
<dbReference type="InterPro" id="IPR039246">
    <property type="entry name" value="Flagellar_FlgA"/>
</dbReference>
<dbReference type="Proteomes" id="UP000477311">
    <property type="component" value="Unassembled WGS sequence"/>
</dbReference>
<dbReference type="AlphaFoldDB" id="A0A6M1RPB8"/>